<dbReference type="InParanoid" id="D0NM29"/>
<dbReference type="Proteomes" id="UP000006643">
    <property type="component" value="Unassembled WGS sequence"/>
</dbReference>
<accession>D0NM29</accession>
<evidence type="ECO:0000256" key="1">
    <source>
        <dbReference type="SAM" id="MobiDB-lite"/>
    </source>
</evidence>
<sequence length="195" mass="21688">MLLRGRKARLPESYSDSTLNGVASLFCRVGLHLRNCDPLTTRLVTDFMSVLHYEMYKNNFPISSYASDPVLAFGASRVCSDLPSTSYGHSDDGRSSEDEPMDQNEEEDASTMLAFRSLDPSEVFKANHPLHAVPPHEIIQLSISPRERITPDRQERVIRTTHLTGCFKTEVTQGASLDCSPSVGRFLEEVEVAAP</sequence>
<gene>
    <name evidence="2" type="ORF">PITG_13468</name>
</gene>
<dbReference type="HOGENOM" id="CLU_1398799_0_0_1"/>
<dbReference type="KEGG" id="pif:PITG_13468"/>
<feature type="compositionally biased region" description="Acidic residues" evidence="1">
    <location>
        <begin position="98"/>
        <end position="109"/>
    </location>
</feature>
<dbReference type="RefSeq" id="XP_002899696.1">
    <property type="nucleotide sequence ID" value="XM_002899650.1"/>
</dbReference>
<feature type="region of interest" description="Disordered" evidence="1">
    <location>
        <begin position="84"/>
        <end position="109"/>
    </location>
</feature>
<dbReference type="EMBL" id="DS028146">
    <property type="protein sequence ID" value="EEY60750.1"/>
    <property type="molecule type" value="Genomic_DNA"/>
</dbReference>
<keyword evidence="3" id="KW-1185">Reference proteome</keyword>
<reference evidence="3" key="1">
    <citation type="journal article" date="2009" name="Nature">
        <title>Genome sequence and analysis of the Irish potato famine pathogen Phytophthora infestans.</title>
        <authorList>
            <consortium name="The Broad Institute Genome Sequencing Platform"/>
            <person name="Haas B.J."/>
            <person name="Kamoun S."/>
            <person name="Zody M.C."/>
            <person name="Jiang R.H."/>
            <person name="Handsaker R.E."/>
            <person name="Cano L.M."/>
            <person name="Grabherr M."/>
            <person name="Kodira C.D."/>
            <person name="Raffaele S."/>
            <person name="Torto-Alalibo T."/>
            <person name="Bozkurt T.O."/>
            <person name="Ah-Fong A.M."/>
            <person name="Alvarado L."/>
            <person name="Anderson V.L."/>
            <person name="Armstrong M.R."/>
            <person name="Avrova A."/>
            <person name="Baxter L."/>
            <person name="Beynon J."/>
            <person name="Boevink P.C."/>
            <person name="Bollmann S.R."/>
            <person name="Bos J.I."/>
            <person name="Bulone V."/>
            <person name="Cai G."/>
            <person name="Cakir C."/>
            <person name="Carrington J.C."/>
            <person name="Chawner M."/>
            <person name="Conti L."/>
            <person name="Costanzo S."/>
            <person name="Ewan R."/>
            <person name="Fahlgren N."/>
            <person name="Fischbach M.A."/>
            <person name="Fugelstad J."/>
            <person name="Gilroy E.M."/>
            <person name="Gnerre S."/>
            <person name="Green P.J."/>
            <person name="Grenville-Briggs L.J."/>
            <person name="Griffith J."/>
            <person name="Grunwald N.J."/>
            <person name="Horn K."/>
            <person name="Horner N.R."/>
            <person name="Hu C.H."/>
            <person name="Huitema E."/>
            <person name="Jeong D.H."/>
            <person name="Jones A.M."/>
            <person name="Jones J.D."/>
            <person name="Jones R.W."/>
            <person name="Karlsson E.K."/>
            <person name="Kunjeti S.G."/>
            <person name="Lamour K."/>
            <person name="Liu Z."/>
            <person name="Ma L."/>
            <person name="Maclean D."/>
            <person name="Chibucos M.C."/>
            <person name="McDonald H."/>
            <person name="McWalters J."/>
            <person name="Meijer H.J."/>
            <person name="Morgan W."/>
            <person name="Morris P.F."/>
            <person name="Munro C.A."/>
            <person name="O'Neill K."/>
            <person name="Ospina-Giraldo M."/>
            <person name="Pinzon A."/>
            <person name="Pritchard L."/>
            <person name="Ramsahoye B."/>
            <person name="Ren Q."/>
            <person name="Restrepo S."/>
            <person name="Roy S."/>
            <person name="Sadanandom A."/>
            <person name="Savidor A."/>
            <person name="Schornack S."/>
            <person name="Schwartz D.C."/>
            <person name="Schumann U.D."/>
            <person name="Schwessinger B."/>
            <person name="Seyer L."/>
            <person name="Sharpe T."/>
            <person name="Silvar C."/>
            <person name="Song J."/>
            <person name="Studholme D.J."/>
            <person name="Sykes S."/>
            <person name="Thines M."/>
            <person name="van de Vondervoort P.J."/>
            <person name="Phuntumart V."/>
            <person name="Wawra S."/>
            <person name="Weide R."/>
            <person name="Win J."/>
            <person name="Young C."/>
            <person name="Zhou S."/>
            <person name="Fry W."/>
            <person name="Meyers B.C."/>
            <person name="van West P."/>
            <person name="Ristaino J."/>
            <person name="Govers F."/>
            <person name="Birch P.R."/>
            <person name="Whisson S.C."/>
            <person name="Judelson H.S."/>
            <person name="Nusbaum C."/>
        </authorList>
    </citation>
    <scope>NUCLEOTIDE SEQUENCE [LARGE SCALE GENOMIC DNA]</scope>
    <source>
        <strain evidence="3">T30-4</strain>
    </source>
</reference>
<dbReference type="STRING" id="403677.D0NM29"/>
<name>D0NM29_PHYIT</name>
<dbReference type="AlphaFoldDB" id="D0NM29"/>
<proteinExistence type="predicted"/>
<protein>
    <submittedName>
        <fullName evidence="2">Uncharacterized protein</fullName>
    </submittedName>
</protein>
<evidence type="ECO:0000313" key="2">
    <source>
        <dbReference type="EMBL" id="EEY60750.1"/>
    </source>
</evidence>
<evidence type="ECO:0000313" key="3">
    <source>
        <dbReference type="Proteomes" id="UP000006643"/>
    </source>
</evidence>
<dbReference type="VEuPathDB" id="FungiDB:PITG_13468"/>
<organism evidence="2 3">
    <name type="scientific">Phytophthora infestans (strain T30-4)</name>
    <name type="common">Potato late blight agent</name>
    <dbReference type="NCBI Taxonomy" id="403677"/>
    <lineage>
        <taxon>Eukaryota</taxon>
        <taxon>Sar</taxon>
        <taxon>Stramenopiles</taxon>
        <taxon>Oomycota</taxon>
        <taxon>Peronosporomycetes</taxon>
        <taxon>Peronosporales</taxon>
        <taxon>Peronosporaceae</taxon>
        <taxon>Phytophthora</taxon>
    </lineage>
</organism>
<dbReference type="GeneID" id="9461890"/>